<keyword evidence="15" id="KW-0175">Coiled coil</keyword>
<dbReference type="GO" id="GO:0005886">
    <property type="term" value="C:plasma membrane"/>
    <property type="evidence" value="ECO:0007669"/>
    <property type="project" value="UniProtKB-SubCell"/>
</dbReference>
<dbReference type="GO" id="GO:0046961">
    <property type="term" value="F:proton-transporting ATPase activity, rotational mechanism"/>
    <property type="evidence" value="ECO:0007669"/>
    <property type="project" value="TreeGrafter"/>
</dbReference>
<sequence>MEILKEFGIKPELLLAQIINFLILLFILRKFLYAPILRVLKKRKDIIEKSLKDAQEIESRLNQISLEREEKLKQAGLEAAVILDIATKNSQQIIKVAHEKAQKDAARLAEKTQRALETEREKMFGELRAKVSQLVIMSFEKVASKIITEKDQKELIERSVKELN</sequence>
<keyword evidence="9 13" id="KW-0472">Membrane</keyword>
<evidence type="ECO:0000256" key="8">
    <source>
        <dbReference type="ARBA" id="ARBA00023065"/>
    </source>
</evidence>
<keyword evidence="5 13" id="KW-0812">Transmembrane</keyword>
<evidence type="ECO:0000256" key="1">
    <source>
        <dbReference type="ARBA" id="ARBA00005513"/>
    </source>
</evidence>
<dbReference type="InterPro" id="IPR005864">
    <property type="entry name" value="ATP_synth_F0_bsu_bac"/>
</dbReference>
<dbReference type="SUPFAM" id="SSF81573">
    <property type="entry name" value="F1F0 ATP synthase subunit B, membrane domain"/>
    <property type="match status" value="1"/>
</dbReference>
<dbReference type="GO" id="GO:0045259">
    <property type="term" value="C:proton-transporting ATP synthase complex"/>
    <property type="evidence" value="ECO:0007669"/>
    <property type="project" value="UniProtKB-KW"/>
</dbReference>
<evidence type="ECO:0000256" key="15">
    <source>
        <dbReference type="SAM" id="Coils"/>
    </source>
</evidence>
<dbReference type="Gene3D" id="1.20.5.620">
    <property type="entry name" value="F1F0 ATP synthase subunit B, membrane domain"/>
    <property type="match status" value="1"/>
</dbReference>
<dbReference type="AlphaFoldDB" id="A0A1G1WQC2"/>
<dbReference type="PANTHER" id="PTHR33445:SF1">
    <property type="entry name" value="ATP SYNTHASE SUBUNIT B"/>
    <property type="match status" value="1"/>
</dbReference>
<keyword evidence="8 13" id="KW-0406">Ion transport</keyword>
<comment type="function">
    <text evidence="13">Component of the F(0) channel, it forms part of the peripheral stalk, linking F(1) to F(0).</text>
</comment>
<evidence type="ECO:0000256" key="13">
    <source>
        <dbReference type="HAMAP-Rule" id="MF_01398"/>
    </source>
</evidence>
<dbReference type="EMBL" id="MHCX01000011">
    <property type="protein sequence ID" value="OGY29945.1"/>
    <property type="molecule type" value="Genomic_DNA"/>
</dbReference>
<dbReference type="InterPro" id="IPR050059">
    <property type="entry name" value="ATP_synthase_B_chain"/>
</dbReference>
<comment type="similarity">
    <text evidence="1 13 14">Belongs to the ATPase B chain family.</text>
</comment>
<evidence type="ECO:0000256" key="11">
    <source>
        <dbReference type="ARBA" id="ARBA00025198"/>
    </source>
</evidence>
<evidence type="ECO:0000256" key="5">
    <source>
        <dbReference type="ARBA" id="ARBA00022692"/>
    </source>
</evidence>
<feature type="coiled-coil region" evidence="15">
    <location>
        <begin position="37"/>
        <end position="74"/>
    </location>
</feature>
<keyword evidence="3 13" id="KW-1003">Cell membrane</keyword>
<comment type="subcellular location">
    <subcellularLocation>
        <location evidence="13">Cell membrane</location>
        <topology evidence="13">Single-pass membrane protein</topology>
    </subcellularLocation>
    <subcellularLocation>
        <location evidence="12">Endomembrane system</location>
        <topology evidence="12">Single-pass membrane protein</topology>
    </subcellularLocation>
</comment>
<name>A0A1G1WQC2_9BACT</name>
<keyword evidence="6 13" id="KW-0375">Hydrogen ion transport</keyword>
<keyword evidence="2 13" id="KW-0813">Transport</keyword>
<evidence type="ECO:0000256" key="14">
    <source>
        <dbReference type="RuleBase" id="RU003848"/>
    </source>
</evidence>
<evidence type="ECO:0000256" key="10">
    <source>
        <dbReference type="ARBA" id="ARBA00023310"/>
    </source>
</evidence>
<dbReference type="NCBIfam" id="TIGR01144">
    <property type="entry name" value="ATP_synt_b"/>
    <property type="match status" value="1"/>
</dbReference>
<comment type="subunit">
    <text evidence="13">F-type ATPases have 2 components, F(1) - the catalytic core - and F(0) - the membrane proton channel. F(1) has five subunits: alpha(3), beta(3), gamma(1), delta(1), epsilon(1). F(0) has three main subunits: a(1), b(2) and c(10-14). The alpha and beta chains form an alternating ring which encloses part of the gamma chain. F(1) is attached to F(0) by a central stalk formed by the gamma and epsilon chains, while a peripheral stalk is formed by the delta and b chains.</text>
</comment>
<keyword evidence="4 13" id="KW-0138">CF(0)</keyword>
<evidence type="ECO:0000256" key="12">
    <source>
        <dbReference type="ARBA" id="ARBA00037847"/>
    </source>
</evidence>
<evidence type="ECO:0000256" key="2">
    <source>
        <dbReference type="ARBA" id="ARBA00022448"/>
    </source>
</evidence>
<dbReference type="GO" id="GO:0012505">
    <property type="term" value="C:endomembrane system"/>
    <property type="evidence" value="ECO:0007669"/>
    <property type="project" value="UniProtKB-SubCell"/>
</dbReference>
<dbReference type="Pfam" id="PF00430">
    <property type="entry name" value="ATP-synt_B"/>
    <property type="match status" value="1"/>
</dbReference>
<dbReference type="GO" id="GO:0046933">
    <property type="term" value="F:proton-transporting ATP synthase activity, rotational mechanism"/>
    <property type="evidence" value="ECO:0007669"/>
    <property type="project" value="UniProtKB-UniRule"/>
</dbReference>
<evidence type="ECO:0000313" key="17">
    <source>
        <dbReference type="Proteomes" id="UP000177821"/>
    </source>
</evidence>
<comment type="caution">
    <text evidence="16">The sequence shown here is derived from an EMBL/GenBank/DDBJ whole genome shotgun (WGS) entry which is preliminary data.</text>
</comment>
<keyword evidence="10 13" id="KW-0066">ATP synthesis</keyword>
<evidence type="ECO:0000256" key="7">
    <source>
        <dbReference type="ARBA" id="ARBA00022989"/>
    </source>
</evidence>
<gene>
    <name evidence="13" type="primary">atpF</name>
    <name evidence="16" type="ORF">A3J50_01915</name>
</gene>
<comment type="function">
    <text evidence="11 13">F(1)F(0) ATP synthase produces ATP from ADP in the presence of a proton or sodium gradient. F-type ATPases consist of two structural domains, F(1) containing the extramembraneous catalytic core and F(0) containing the membrane proton channel, linked together by a central stalk and a peripheral stalk. During catalysis, ATP synthesis in the catalytic domain of F(1) is coupled via a rotary mechanism of the central stalk subunits to proton translocation.</text>
</comment>
<dbReference type="InterPro" id="IPR002146">
    <property type="entry name" value="ATP_synth_b/b'su_bac/chlpt"/>
</dbReference>
<dbReference type="InterPro" id="IPR028987">
    <property type="entry name" value="ATP_synth_B-like_membr_sf"/>
</dbReference>
<evidence type="ECO:0000313" key="16">
    <source>
        <dbReference type="EMBL" id="OGY29945.1"/>
    </source>
</evidence>
<evidence type="ECO:0000256" key="6">
    <source>
        <dbReference type="ARBA" id="ARBA00022781"/>
    </source>
</evidence>
<proteinExistence type="inferred from homology"/>
<dbReference type="Proteomes" id="UP000177821">
    <property type="component" value="Unassembled WGS sequence"/>
</dbReference>
<dbReference type="CDD" id="cd06503">
    <property type="entry name" value="ATP-synt_Fo_b"/>
    <property type="match status" value="1"/>
</dbReference>
<evidence type="ECO:0000256" key="3">
    <source>
        <dbReference type="ARBA" id="ARBA00022475"/>
    </source>
</evidence>
<evidence type="ECO:0000256" key="9">
    <source>
        <dbReference type="ARBA" id="ARBA00023136"/>
    </source>
</evidence>
<evidence type="ECO:0000256" key="4">
    <source>
        <dbReference type="ARBA" id="ARBA00022547"/>
    </source>
</evidence>
<protein>
    <recommendedName>
        <fullName evidence="13">ATP synthase subunit b</fullName>
    </recommendedName>
    <alternativeName>
        <fullName evidence="13">ATP synthase F(0) sector subunit b</fullName>
    </alternativeName>
    <alternativeName>
        <fullName evidence="13">ATPase subunit I</fullName>
    </alternativeName>
    <alternativeName>
        <fullName evidence="13">F-type ATPase subunit b</fullName>
        <shortName evidence="13">F-ATPase subunit b</shortName>
    </alternativeName>
</protein>
<accession>A0A1G1WQC2</accession>
<dbReference type="HAMAP" id="MF_01398">
    <property type="entry name" value="ATP_synth_b_bprime"/>
    <property type="match status" value="1"/>
</dbReference>
<dbReference type="PANTHER" id="PTHR33445">
    <property type="entry name" value="ATP SYNTHASE SUBUNIT B', CHLOROPLASTIC"/>
    <property type="match status" value="1"/>
</dbReference>
<keyword evidence="7 13" id="KW-1133">Transmembrane helix</keyword>
<feature type="transmembrane region" description="Helical" evidence="13">
    <location>
        <begin position="14"/>
        <end position="33"/>
    </location>
</feature>
<reference evidence="16 17" key="1">
    <citation type="journal article" date="2016" name="Nat. Commun.">
        <title>Thousands of microbial genomes shed light on interconnected biogeochemical processes in an aquifer system.</title>
        <authorList>
            <person name="Anantharaman K."/>
            <person name="Brown C.T."/>
            <person name="Hug L.A."/>
            <person name="Sharon I."/>
            <person name="Castelle C.J."/>
            <person name="Probst A.J."/>
            <person name="Thomas B.C."/>
            <person name="Singh A."/>
            <person name="Wilkins M.J."/>
            <person name="Karaoz U."/>
            <person name="Brodie E.L."/>
            <person name="Williams K.H."/>
            <person name="Hubbard S.S."/>
            <person name="Banfield J.F."/>
        </authorList>
    </citation>
    <scope>NUCLEOTIDE SEQUENCE [LARGE SCALE GENOMIC DNA]</scope>
</reference>
<organism evidence="16 17">
    <name type="scientific">Candidatus Woykebacteria bacterium RIFCSPHIGHO2_02_FULL_43_16b</name>
    <dbReference type="NCBI Taxonomy" id="1802601"/>
    <lineage>
        <taxon>Bacteria</taxon>
        <taxon>Candidatus Woykeibacteriota</taxon>
    </lineage>
</organism>